<feature type="compositionally biased region" description="Polar residues" evidence="1">
    <location>
        <begin position="452"/>
        <end position="471"/>
    </location>
</feature>
<dbReference type="Proteomes" id="UP000663297">
    <property type="component" value="Chromosome 2"/>
</dbReference>
<protein>
    <submittedName>
        <fullName evidence="2">Uncharacterized protein</fullName>
    </submittedName>
</protein>
<feature type="region of interest" description="Disordered" evidence="1">
    <location>
        <begin position="427"/>
        <end position="478"/>
    </location>
</feature>
<gene>
    <name evidence="2" type="ORF">HYE67_005301</name>
</gene>
<proteinExistence type="predicted"/>
<organism evidence="2 3">
    <name type="scientific">Fusarium culmorum</name>
    <dbReference type="NCBI Taxonomy" id="5516"/>
    <lineage>
        <taxon>Eukaryota</taxon>
        <taxon>Fungi</taxon>
        <taxon>Dikarya</taxon>
        <taxon>Ascomycota</taxon>
        <taxon>Pezizomycotina</taxon>
        <taxon>Sordariomycetes</taxon>
        <taxon>Hypocreomycetidae</taxon>
        <taxon>Hypocreales</taxon>
        <taxon>Nectriaceae</taxon>
        <taxon>Fusarium</taxon>
    </lineage>
</organism>
<dbReference type="EMBL" id="CP064748">
    <property type="protein sequence ID" value="QPC63070.1"/>
    <property type="molecule type" value="Genomic_DNA"/>
</dbReference>
<reference evidence="2" key="1">
    <citation type="submission" date="2020-11" db="EMBL/GenBank/DDBJ databases">
        <title>The chromosome-scale genome resource for two endophytic Fusarium species: F. culmorum and F. pseudograminearum.</title>
        <authorList>
            <person name="Yuan Z."/>
        </authorList>
    </citation>
    <scope>NUCLEOTIDE SEQUENCE</scope>
    <source>
        <strain evidence="2">Class2-1B</strain>
    </source>
</reference>
<feature type="compositionally biased region" description="Low complexity" evidence="1">
    <location>
        <begin position="427"/>
        <end position="451"/>
    </location>
</feature>
<feature type="compositionally biased region" description="Low complexity" evidence="1">
    <location>
        <begin position="369"/>
        <end position="415"/>
    </location>
</feature>
<name>A0A7S8HW61_FUSCU</name>
<evidence type="ECO:0000256" key="1">
    <source>
        <dbReference type="SAM" id="MobiDB-lite"/>
    </source>
</evidence>
<accession>A0A7S8HW61</accession>
<dbReference type="AlphaFoldDB" id="A0A7S8HW61"/>
<evidence type="ECO:0000313" key="2">
    <source>
        <dbReference type="EMBL" id="QPC63070.1"/>
    </source>
</evidence>
<evidence type="ECO:0000313" key="3">
    <source>
        <dbReference type="Proteomes" id="UP000663297"/>
    </source>
</evidence>
<feature type="region of interest" description="Disordered" evidence="1">
    <location>
        <begin position="351"/>
        <end position="415"/>
    </location>
</feature>
<sequence>MVKTINLVSRLQRLLQQIRSFSFSSLVATITLPSSSFNIGAQISVVLSNDVIQLANAVFNRPGVSVVGASVTSYYQVDTKTYNKGSAGTFTNGPFGIGSGGILSTGWISDAKDPSGTIDHDTGTDGSIYCGSGSTTNGAVLQVEIVVGQGHNGLAVEFVIGTSENLQENADTVGIYLDGVQYAVDTSNNRITVNSEYLQQPLGVTDTEFVRSTMYDHSSPPLLMGLPASPGRHSMVFAICDANNGQKDSALMVKAGACVDCAGDIKLNYKTTTTTVGSTSFVSTIKPFITNSGTVVYGVPVEATTTSEEVYSTTTADVTSYSEEATSTAEVMSTSVKSTVAETTTTADALPTSTEASTVTEKPTITDLPTTTVVSSEEPTTTDASSTETDYTTTTAITNSDQSTETSSTVESDTTTTIVTSEATAISTDVSTSQVSTSTASNTSDNSASTTVAPTMTSSQVSIPTASTLTTVRKPCRP</sequence>